<protein>
    <submittedName>
        <fullName evidence="1">Uncharacterized protein</fullName>
    </submittedName>
</protein>
<name>A0A6A6ZRT3_9PLEO</name>
<organism evidence="1 2">
    <name type="scientific">Ophiobolus disseminans</name>
    <dbReference type="NCBI Taxonomy" id="1469910"/>
    <lineage>
        <taxon>Eukaryota</taxon>
        <taxon>Fungi</taxon>
        <taxon>Dikarya</taxon>
        <taxon>Ascomycota</taxon>
        <taxon>Pezizomycotina</taxon>
        <taxon>Dothideomycetes</taxon>
        <taxon>Pleosporomycetidae</taxon>
        <taxon>Pleosporales</taxon>
        <taxon>Pleosporineae</taxon>
        <taxon>Phaeosphaeriaceae</taxon>
        <taxon>Ophiobolus</taxon>
    </lineage>
</organism>
<dbReference type="Proteomes" id="UP000799424">
    <property type="component" value="Unassembled WGS sequence"/>
</dbReference>
<sequence>MRRRYGQYLSECVSNLRDVRDSGEFAGATSKRRRGEHDSEEGTLHWKIGPLAEEIVCSAHYCVQLARFSDDAIETSVRYDNSTRPTAQCRNREPTNGYSRSFSNISIRLITSEDVYGRSSFGQCTVINGSLATQPWYRVGFRRNDQASTRSISTLGLISLTRICNTPEYR</sequence>
<evidence type="ECO:0000313" key="1">
    <source>
        <dbReference type="EMBL" id="KAF2823164.1"/>
    </source>
</evidence>
<gene>
    <name evidence="1" type="ORF">CC86DRAFT_76892</name>
</gene>
<accession>A0A6A6ZRT3</accession>
<proteinExistence type="predicted"/>
<evidence type="ECO:0000313" key="2">
    <source>
        <dbReference type="Proteomes" id="UP000799424"/>
    </source>
</evidence>
<dbReference type="EMBL" id="MU006233">
    <property type="protein sequence ID" value="KAF2823164.1"/>
    <property type="molecule type" value="Genomic_DNA"/>
</dbReference>
<dbReference type="AlphaFoldDB" id="A0A6A6ZRT3"/>
<reference evidence="1" key="1">
    <citation type="journal article" date="2020" name="Stud. Mycol.">
        <title>101 Dothideomycetes genomes: a test case for predicting lifestyles and emergence of pathogens.</title>
        <authorList>
            <person name="Haridas S."/>
            <person name="Albert R."/>
            <person name="Binder M."/>
            <person name="Bloem J."/>
            <person name="Labutti K."/>
            <person name="Salamov A."/>
            <person name="Andreopoulos B."/>
            <person name="Baker S."/>
            <person name="Barry K."/>
            <person name="Bills G."/>
            <person name="Bluhm B."/>
            <person name="Cannon C."/>
            <person name="Castanera R."/>
            <person name="Culley D."/>
            <person name="Daum C."/>
            <person name="Ezra D."/>
            <person name="Gonzalez J."/>
            <person name="Henrissat B."/>
            <person name="Kuo A."/>
            <person name="Liang C."/>
            <person name="Lipzen A."/>
            <person name="Lutzoni F."/>
            <person name="Magnuson J."/>
            <person name="Mondo S."/>
            <person name="Nolan M."/>
            <person name="Ohm R."/>
            <person name="Pangilinan J."/>
            <person name="Park H.-J."/>
            <person name="Ramirez L."/>
            <person name="Alfaro M."/>
            <person name="Sun H."/>
            <person name="Tritt A."/>
            <person name="Yoshinaga Y."/>
            <person name="Zwiers L.-H."/>
            <person name="Turgeon B."/>
            <person name="Goodwin S."/>
            <person name="Spatafora J."/>
            <person name="Crous P."/>
            <person name="Grigoriev I."/>
        </authorList>
    </citation>
    <scope>NUCLEOTIDE SEQUENCE</scope>
    <source>
        <strain evidence="1">CBS 113818</strain>
    </source>
</reference>
<keyword evidence="2" id="KW-1185">Reference proteome</keyword>